<dbReference type="Proteomes" id="UP000314985">
    <property type="component" value="Chromosome 12"/>
</dbReference>
<dbReference type="InterPro" id="IPR045167">
    <property type="entry name" value="Hobbit"/>
</dbReference>
<dbReference type="Ensembl" id="ENSSSCT00045067534.1">
    <property type="protein sequence ID" value="ENSSSCP00045047971.1"/>
    <property type="gene ID" value="ENSSSCG00045038748.1"/>
</dbReference>
<dbReference type="Pfam" id="PF10344">
    <property type="entry name" value="Hobbit"/>
    <property type="match status" value="1"/>
</dbReference>
<reference evidence="1 2" key="1">
    <citation type="submission" date="2017-08" db="EMBL/GenBank/DDBJ databases">
        <title>USMARCv1.0.</title>
        <authorList>
            <person name="Hannum G.I."/>
            <person name="Koren S."/>
            <person name="Schroeder S.G."/>
            <person name="Chin S.C."/>
            <person name="Nonneman D.J."/>
            <person name="Becker S.A."/>
            <person name="Rosen B.D."/>
            <person name="Bickhart D.M."/>
            <person name="Putnam N.H."/>
            <person name="Green R.E."/>
            <person name="Tuggle C.K."/>
            <person name="Liu H."/>
            <person name="Rohrer G.A."/>
            <person name="Warr A."/>
            <person name="Hall R."/>
            <person name="Kim K."/>
            <person name="Hume D.A."/>
            <person name="Talbot R."/>
            <person name="Chow W."/>
            <person name="Howe K."/>
            <person name="Schwartz A.S."/>
            <person name="Watson M."/>
            <person name="Archibald A.L."/>
            <person name="Phillippy A.M."/>
            <person name="Smith T.P.L."/>
        </authorList>
    </citation>
    <scope>NUCLEOTIDE SEQUENCE [LARGE SCALE GENOMIC DNA]</scope>
</reference>
<dbReference type="Proteomes" id="UP000694728">
    <property type="component" value="Unplaced"/>
</dbReference>
<evidence type="ECO:0000313" key="2">
    <source>
        <dbReference type="Proteomes" id="UP000314985"/>
    </source>
</evidence>
<proteinExistence type="predicted"/>
<evidence type="ECO:0000313" key="1">
    <source>
        <dbReference type="Ensembl" id="ENSSSCP00070018680.1"/>
    </source>
</evidence>
<dbReference type="Ensembl" id="ENSSSCT00070022563.1">
    <property type="protein sequence ID" value="ENSSSCP00070018680.1"/>
    <property type="gene ID" value="ENSSSCG00070011476.1"/>
</dbReference>
<dbReference type="AlphaFoldDB" id="A0A4X1TQZ9"/>
<organism evidence="1 2">
    <name type="scientific">Sus scrofa</name>
    <name type="common">Pig</name>
    <dbReference type="NCBI Taxonomy" id="9823"/>
    <lineage>
        <taxon>Eukaryota</taxon>
        <taxon>Metazoa</taxon>
        <taxon>Chordata</taxon>
        <taxon>Craniata</taxon>
        <taxon>Vertebrata</taxon>
        <taxon>Euteleostomi</taxon>
        <taxon>Mammalia</taxon>
        <taxon>Eutheria</taxon>
        <taxon>Laurasiatheria</taxon>
        <taxon>Artiodactyla</taxon>
        <taxon>Suina</taxon>
        <taxon>Suidae</taxon>
        <taxon>Sus</taxon>
    </lineage>
</organism>
<name>A0A4X1TQZ9_PIG</name>
<accession>A0A4X1TQZ9</accession>
<reference evidence="1" key="2">
    <citation type="submission" date="2025-05" db="UniProtKB">
        <authorList>
            <consortium name="Ensembl"/>
        </authorList>
    </citation>
    <scope>IDENTIFICATION</scope>
</reference>
<sequence>MPLFFSALLALLLVALIALFLGRWLVVRLATSWCQRKLKAELKIGSFFWIQNVSLKFQQHQQTVTLCGLVLWRSAYQNGPPEGFWPVCPILPECWGTPKGAVLQPILTEDLLPGETTFPLSWTEVEVVGFEVVGGFFSCIFYCESCFLTLFPL</sequence>
<protein>
    <recommendedName>
        <fullName evidence="3">KIAA0100</fullName>
    </recommendedName>
</protein>
<evidence type="ECO:0008006" key="3">
    <source>
        <dbReference type="Google" id="ProtNLM"/>
    </source>
</evidence>